<dbReference type="STRING" id="86630.A0A367J1G9"/>
<dbReference type="PANTHER" id="PTHR22684">
    <property type="entry name" value="NULP1-RELATED"/>
    <property type="match status" value="1"/>
</dbReference>
<proteinExistence type="predicted"/>
<feature type="region of interest" description="Disordered" evidence="1">
    <location>
        <begin position="1"/>
        <end position="85"/>
    </location>
</feature>
<dbReference type="OrthoDB" id="205993at2759"/>
<dbReference type="GO" id="GO:1990112">
    <property type="term" value="C:RQC complex"/>
    <property type="evidence" value="ECO:0007669"/>
    <property type="project" value="TreeGrafter"/>
</dbReference>
<feature type="non-terminal residue" evidence="2">
    <location>
        <position position="206"/>
    </location>
</feature>
<name>A0A367J1G9_RHIAZ</name>
<organism evidence="2 3">
    <name type="scientific">Rhizopus azygosporus</name>
    <name type="common">Rhizopus microsporus var. azygosporus</name>
    <dbReference type="NCBI Taxonomy" id="86630"/>
    <lineage>
        <taxon>Eukaryota</taxon>
        <taxon>Fungi</taxon>
        <taxon>Fungi incertae sedis</taxon>
        <taxon>Mucoromycota</taxon>
        <taxon>Mucoromycotina</taxon>
        <taxon>Mucoromycetes</taxon>
        <taxon>Mucorales</taxon>
        <taxon>Mucorineae</taxon>
        <taxon>Rhizopodaceae</taxon>
        <taxon>Rhizopus</taxon>
    </lineage>
</organism>
<evidence type="ECO:0000313" key="3">
    <source>
        <dbReference type="Proteomes" id="UP000252139"/>
    </source>
</evidence>
<accession>A0A367J1G9</accession>
<feature type="compositionally biased region" description="Acidic residues" evidence="1">
    <location>
        <begin position="45"/>
        <end position="60"/>
    </location>
</feature>
<feature type="compositionally biased region" description="Basic and acidic residues" evidence="1">
    <location>
        <begin position="61"/>
        <end position="74"/>
    </location>
</feature>
<dbReference type="AlphaFoldDB" id="A0A367J1G9"/>
<comment type="caution">
    <text evidence="2">The sequence shown here is derived from an EMBL/GenBank/DDBJ whole genome shotgun (WGS) entry which is preliminary data.</text>
</comment>
<dbReference type="EMBL" id="PJQL01002586">
    <property type="protein sequence ID" value="RCH83679.1"/>
    <property type="molecule type" value="Genomic_DNA"/>
</dbReference>
<dbReference type="InterPro" id="IPR006994">
    <property type="entry name" value="TCF25/Rqc1"/>
</dbReference>
<gene>
    <name evidence="2" type="primary">TCF25_1</name>
    <name evidence="2" type="ORF">CU097_000984</name>
</gene>
<reference evidence="2 3" key="1">
    <citation type="journal article" date="2018" name="G3 (Bethesda)">
        <title>Phylogenetic and Phylogenomic Definition of Rhizopus Species.</title>
        <authorList>
            <person name="Gryganskyi A.P."/>
            <person name="Golan J."/>
            <person name="Dolatabadi S."/>
            <person name="Mondo S."/>
            <person name="Robb S."/>
            <person name="Idnurm A."/>
            <person name="Muszewska A."/>
            <person name="Steczkiewicz K."/>
            <person name="Masonjones S."/>
            <person name="Liao H.L."/>
            <person name="Gajdeczka M.T."/>
            <person name="Anike F."/>
            <person name="Vuek A."/>
            <person name="Anishchenko I.M."/>
            <person name="Voigt K."/>
            <person name="de Hoog G.S."/>
            <person name="Smith M.E."/>
            <person name="Heitman J."/>
            <person name="Vilgalys R."/>
            <person name="Stajich J.E."/>
        </authorList>
    </citation>
    <scope>NUCLEOTIDE SEQUENCE [LARGE SCALE GENOMIC DNA]</scope>
    <source>
        <strain evidence="2 3">CBS 357.93</strain>
    </source>
</reference>
<dbReference type="Proteomes" id="UP000252139">
    <property type="component" value="Unassembled WGS sequence"/>
</dbReference>
<protein>
    <submittedName>
        <fullName evidence="2">Transcription factor 25</fullName>
    </submittedName>
</protein>
<evidence type="ECO:0000256" key="1">
    <source>
        <dbReference type="SAM" id="MobiDB-lite"/>
    </source>
</evidence>
<keyword evidence="3" id="KW-1185">Reference proteome</keyword>
<dbReference type="PANTHER" id="PTHR22684:SF0">
    <property type="entry name" value="RIBOSOME QUALITY CONTROL COMPLEX SUBUNIT TCF25"/>
    <property type="match status" value="1"/>
</dbReference>
<evidence type="ECO:0000313" key="2">
    <source>
        <dbReference type="EMBL" id="RCH83679.1"/>
    </source>
</evidence>
<sequence length="206" mass="24068">MSSRALRRLQKEQLLIPKHDSDEEEEEVVVETTSRKQLNPFDLLNEGDDEEEEEEEEEQQEEYKLPEKPVHKESIPSAPKKGKEVEDISMRELEKVIKEMNKKSPGSASPHQNTHIDIYRQLLSVNTRFLDAEAEMKRLFGSHVVNSEHRGRVLKKSKFTTPKPEWPPYKRNGLSMEIVETVNGMTYFAFRHSEAYQDNQLEFLNA</sequence>